<gene>
    <name evidence="1" type="ORF">XA1314C_37340</name>
</gene>
<proteinExistence type="predicted"/>
<name>A0AAU9I504_9XANT</name>
<evidence type="ECO:0000313" key="1">
    <source>
        <dbReference type="EMBL" id="CAE6837309.1"/>
    </source>
</evidence>
<dbReference type="Proteomes" id="UP000835242">
    <property type="component" value="Chromosome"/>
</dbReference>
<evidence type="ECO:0000313" key="2">
    <source>
        <dbReference type="Proteomes" id="UP000835242"/>
    </source>
</evidence>
<protein>
    <submittedName>
        <fullName evidence="1">Uncharacterized protein</fullName>
    </submittedName>
</protein>
<dbReference type="EMBL" id="HG992337">
    <property type="protein sequence ID" value="CAE6837309.1"/>
    <property type="molecule type" value="Genomic_DNA"/>
</dbReference>
<organism evidence="1 2">
    <name type="scientific">Xanthomonas arboricola</name>
    <dbReference type="NCBI Taxonomy" id="56448"/>
    <lineage>
        <taxon>Bacteria</taxon>
        <taxon>Pseudomonadati</taxon>
        <taxon>Pseudomonadota</taxon>
        <taxon>Gammaproteobacteria</taxon>
        <taxon>Lysobacterales</taxon>
        <taxon>Lysobacteraceae</taxon>
        <taxon>Xanthomonas</taxon>
    </lineage>
</organism>
<dbReference type="RefSeq" id="WP_228600130.1">
    <property type="nucleotide sequence ID" value="NZ_HG992337.1"/>
</dbReference>
<accession>A0AAU9I504</accession>
<dbReference type="EMBL" id="HG992337">
    <property type="protein sequence ID" value="CAE6837292.1"/>
    <property type="molecule type" value="Genomic_DNA"/>
</dbReference>
<reference evidence="1 2" key="1">
    <citation type="submission" date="2021-02" db="EMBL/GenBank/DDBJ databases">
        <authorList>
            <person name="Pothier F. J."/>
        </authorList>
    </citation>
    <scope>NUCLEOTIDE SEQUENCE [LARGE SCALE GENOMIC DNA]</scope>
    <source>
        <strain evidence="1 2">1314c</strain>
    </source>
</reference>
<dbReference type="AlphaFoldDB" id="A0AAU9I504"/>
<sequence length="236" mass="26226">MTDVRELLARLNPANVKFDTGRGGLPELTNQDIAGALAFIPAGLGREVLIACHWPDGAKLSRRRITAMFQHLALTEYRKRLNRLTDARVDHGIAISIRRWEGAETAEQRAEVHRTQARIDLARDELWPDSLPEMLPALLRTIVEEVACPRNCAACDGRGALISGELLVDCKDCAGTGHAKNSDGWRAKRMGKDPANFRRDWRACYQWLLERVRDAEAEAALSMVAAVDRDTACSGK</sequence>